<reference evidence="2 3" key="1">
    <citation type="submission" date="2020-07" db="EMBL/GenBank/DDBJ databases">
        <title>Comparative genomics of pyrophilous fungi reveals a link between fire events and developmental genes.</title>
        <authorList>
            <consortium name="DOE Joint Genome Institute"/>
            <person name="Steindorff A.S."/>
            <person name="Carver A."/>
            <person name="Calhoun S."/>
            <person name="Stillman K."/>
            <person name="Liu H."/>
            <person name="Lipzen A."/>
            <person name="Pangilinan J."/>
            <person name="Labutti K."/>
            <person name="Bruns T.D."/>
            <person name="Grigoriev I.V."/>
        </authorList>
    </citation>
    <scope>NUCLEOTIDE SEQUENCE [LARGE SCALE GENOMIC DNA]</scope>
    <source>
        <strain evidence="2 3">CBS 144469</strain>
    </source>
</reference>
<feature type="region of interest" description="Disordered" evidence="1">
    <location>
        <begin position="111"/>
        <end position="203"/>
    </location>
</feature>
<protein>
    <submittedName>
        <fullName evidence="2">Uncharacterized protein</fullName>
    </submittedName>
</protein>
<sequence>MSISPCRFVQSAPESRRYLRRFSREGRRDPAKACGGRLHCLRSTSWLLANDLVDARMVFNQARLRRASNECFPRHLFLRDKLRVIKTISKGSVEEEGLHLSSQTARSKGATWFAQGPGFVNPTTSTDNPERRPRYSGVTYKQPCPTKRKDGNAPGNTSVPPVDTPTSSEGELGTLTDRTTGPRLPDPPLRKLDKMHPNSQAHC</sequence>
<accession>A0A8H6HNW0</accession>
<name>A0A8H6HNW0_9AGAR</name>
<dbReference type="EMBL" id="JACGCI010000061">
    <property type="protein sequence ID" value="KAF6749652.1"/>
    <property type="molecule type" value="Genomic_DNA"/>
</dbReference>
<proteinExistence type="predicted"/>
<organism evidence="2 3">
    <name type="scientific">Ephemerocybe angulata</name>
    <dbReference type="NCBI Taxonomy" id="980116"/>
    <lineage>
        <taxon>Eukaryota</taxon>
        <taxon>Fungi</taxon>
        <taxon>Dikarya</taxon>
        <taxon>Basidiomycota</taxon>
        <taxon>Agaricomycotina</taxon>
        <taxon>Agaricomycetes</taxon>
        <taxon>Agaricomycetidae</taxon>
        <taxon>Agaricales</taxon>
        <taxon>Agaricineae</taxon>
        <taxon>Psathyrellaceae</taxon>
        <taxon>Ephemerocybe</taxon>
    </lineage>
</organism>
<dbReference type="AlphaFoldDB" id="A0A8H6HNW0"/>
<evidence type="ECO:0000313" key="3">
    <source>
        <dbReference type="Proteomes" id="UP000521943"/>
    </source>
</evidence>
<evidence type="ECO:0000313" key="2">
    <source>
        <dbReference type="EMBL" id="KAF6749652.1"/>
    </source>
</evidence>
<dbReference type="Proteomes" id="UP000521943">
    <property type="component" value="Unassembled WGS sequence"/>
</dbReference>
<feature type="compositionally biased region" description="Polar residues" evidence="1">
    <location>
        <begin position="154"/>
        <end position="169"/>
    </location>
</feature>
<evidence type="ECO:0000256" key="1">
    <source>
        <dbReference type="SAM" id="MobiDB-lite"/>
    </source>
</evidence>
<comment type="caution">
    <text evidence="2">The sequence shown here is derived from an EMBL/GenBank/DDBJ whole genome shotgun (WGS) entry which is preliminary data.</text>
</comment>
<keyword evidence="3" id="KW-1185">Reference proteome</keyword>
<gene>
    <name evidence="2" type="ORF">DFP72DRAFT_1141684</name>
</gene>